<protein>
    <recommendedName>
        <fullName evidence="13">Fungal-specific transcription factor domain-containing protein</fullName>
    </recommendedName>
</protein>
<evidence type="ECO:0000256" key="7">
    <source>
        <dbReference type="PROSITE-ProRule" id="PRU00042"/>
    </source>
</evidence>
<dbReference type="GO" id="GO:0000981">
    <property type="term" value="F:DNA-binding transcription factor activity, RNA polymerase II-specific"/>
    <property type="evidence" value="ECO:0007669"/>
    <property type="project" value="InterPro"/>
</dbReference>
<keyword evidence="12" id="KW-1185">Reference proteome</keyword>
<dbReference type="EMBL" id="ML178818">
    <property type="protein sequence ID" value="TFL04716.1"/>
    <property type="molecule type" value="Genomic_DNA"/>
</dbReference>
<dbReference type="PROSITE" id="PS00028">
    <property type="entry name" value="ZINC_FINGER_C2H2_1"/>
    <property type="match status" value="1"/>
</dbReference>
<dbReference type="GO" id="GO:0008270">
    <property type="term" value="F:zinc ion binding"/>
    <property type="evidence" value="ECO:0007669"/>
    <property type="project" value="UniProtKB-KW"/>
</dbReference>
<dbReference type="CDD" id="cd00067">
    <property type="entry name" value="GAL4"/>
    <property type="match status" value="1"/>
</dbReference>
<dbReference type="InterPro" id="IPR001138">
    <property type="entry name" value="Zn2Cys6_DnaBD"/>
</dbReference>
<evidence type="ECO:0000259" key="10">
    <source>
        <dbReference type="PROSITE" id="PS50157"/>
    </source>
</evidence>
<dbReference type="SUPFAM" id="SSF57667">
    <property type="entry name" value="beta-beta-alpha zinc fingers"/>
    <property type="match status" value="1"/>
</dbReference>
<dbReference type="AlphaFoldDB" id="A0A5C3QRV9"/>
<keyword evidence="3" id="KW-0677">Repeat</keyword>
<dbReference type="GO" id="GO:0000785">
    <property type="term" value="C:chromatin"/>
    <property type="evidence" value="ECO:0007669"/>
    <property type="project" value="TreeGrafter"/>
</dbReference>
<feature type="domain" description="C2H2-type" evidence="10">
    <location>
        <begin position="15"/>
        <end position="42"/>
    </location>
</feature>
<dbReference type="Gene3D" id="4.10.240.10">
    <property type="entry name" value="Zn(2)-C6 fungal-type DNA-binding domain"/>
    <property type="match status" value="1"/>
</dbReference>
<dbReference type="PANTHER" id="PTHR40626:SF11">
    <property type="entry name" value="ZINC FINGER PROTEIN YPR022C"/>
    <property type="match status" value="1"/>
</dbReference>
<keyword evidence="5" id="KW-0862">Zinc</keyword>
<organism evidence="11 12">
    <name type="scientific">Pterulicium gracile</name>
    <dbReference type="NCBI Taxonomy" id="1884261"/>
    <lineage>
        <taxon>Eukaryota</taxon>
        <taxon>Fungi</taxon>
        <taxon>Dikarya</taxon>
        <taxon>Basidiomycota</taxon>
        <taxon>Agaricomycotina</taxon>
        <taxon>Agaricomycetes</taxon>
        <taxon>Agaricomycetidae</taxon>
        <taxon>Agaricales</taxon>
        <taxon>Pleurotineae</taxon>
        <taxon>Pterulaceae</taxon>
        <taxon>Pterulicium</taxon>
    </lineage>
</organism>
<feature type="compositionally biased region" description="Low complexity" evidence="8">
    <location>
        <begin position="195"/>
        <end position="231"/>
    </location>
</feature>
<feature type="region of interest" description="Disordered" evidence="8">
    <location>
        <begin position="174"/>
        <end position="254"/>
    </location>
</feature>
<sequence length="788" mass="88077">MRSHKGNIPILPQTKFCPHCPARFTRTTHLNRHLRTHTNEKLYHCDTCPAQFTRSDLLTRHKRSCNDIQIANSTRRRSCKGCSESKIKCDLQLPCAKCLIRCRECVYTSGKAPSTRAKAAARQATPYADSKLVLFPDDAPGPSSSSSTIISDLRLHPAPVPYQAALPARLSPPEFETIDQQPSSILSTPAEHDSYSPQSSSYSPEAPSSSPSSHRRSPPALTSASTTSGLSQETPSTHTQSLPSSSNCTPSQSTLPVMNRSILAPSSLPPGTGFEPLFSGVLNDALAATSSPSATIVSLDGYGLEPVHPPPLFPPSASHSFQLSSSFAAPNTFSPILNADVLQFGNFVRPDLRPIYPSPYPVLRTAAEQNLAMTFNGEPPPAELQHYLYFFHTAFSHHLPIVHPASFTSIKGKSPVLQSAMQACGALYVKTKKASQFIQRTLSEAREVLIDELTCNPTDPELQASLLVAVVLLQTIGFFHEDTGLRQASNMYHEKIVVMIQRFNLMALNASWTPLPTSDVDAMWKDWAHHETIKRCLTLSYLLDCCHTIYFALSPSYTVEEMALFCPCEDKLFNATNATEWLHLLNTPSPYGDFSQRVTGVRFIDIYEPMSRPETLRNTVMLSPFAHFVLQHTILRQLFTACLNESLLSVPQERRGVNMEKEVTRLQFALHNWLKSWLASPDLPRVDAVNEEPPFIQHSLQFYWLGQISLMAYQEWLPPFERGSSNNVKSEFRYQLIKKWLKHIRRFLCRADQAPTLLWDELVKVRLSSPNDSIEDKEAGILSFWPDT</sequence>
<dbReference type="GO" id="GO:0006351">
    <property type="term" value="P:DNA-templated transcription"/>
    <property type="evidence" value="ECO:0007669"/>
    <property type="project" value="InterPro"/>
</dbReference>
<evidence type="ECO:0000259" key="9">
    <source>
        <dbReference type="PROSITE" id="PS50048"/>
    </source>
</evidence>
<dbReference type="Pfam" id="PF04082">
    <property type="entry name" value="Fungal_trans"/>
    <property type="match status" value="1"/>
</dbReference>
<dbReference type="Proteomes" id="UP000305067">
    <property type="component" value="Unassembled WGS sequence"/>
</dbReference>
<feature type="domain" description="Zn(2)-C6 fungal-type" evidence="9">
    <location>
        <begin position="78"/>
        <end position="107"/>
    </location>
</feature>
<feature type="domain" description="C2H2-type" evidence="10">
    <location>
        <begin position="43"/>
        <end position="63"/>
    </location>
</feature>
<gene>
    <name evidence="11" type="ORF">BDV98DRAFT_543855</name>
</gene>
<comment type="subcellular location">
    <subcellularLocation>
        <location evidence="1">Nucleus</location>
    </subcellularLocation>
</comment>
<dbReference type="InterPro" id="IPR013087">
    <property type="entry name" value="Znf_C2H2_type"/>
</dbReference>
<evidence type="ECO:0000256" key="6">
    <source>
        <dbReference type="ARBA" id="ARBA00023242"/>
    </source>
</evidence>
<dbReference type="InterPro" id="IPR007219">
    <property type="entry name" value="XnlR_reg_dom"/>
</dbReference>
<evidence type="ECO:0008006" key="13">
    <source>
        <dbReference type="Google" id="ProtNLM"/>
    </source>
</evidence>
<dbReference type="PROSITE" id="PS50048">
    <property type="entry name" value="ZN2_CY6_FUNGAL_2"/>
    <property type="match status" value="1"/>
</dbReference>
<evidence type="ECO:0000313" key="11">
    <source>
        <dbReference type="EMBL" id="TFL04716.1"/>
    </source>
</evidence>
<accession>A0A5C3QRV9</accession>
<dbReference type="GO" id="GO:0005634">
    <property type="term" value="C:nucleus"/>
    <property type="evidence" value="ECO:0007669"/>
    <property type="project" value="UniProtKB-SubCell"/>
</dbReference>
<evidence type="ECO:0000256" key="2">
    <source>
        <dbReference type="ARBA" id="ARBA00022723"/>
    </source>
</evidence>
<evidence type="ECO:0000256" key="3">
    <source>
        <dbReference type="ARBA" id="ARBA00022737"/>
    </source>
</evidence>
<dbReference type="OrthoDB" id="1405595at2759"/>
<dbReference type="Gene3D" id="3.30.160.60">
    <property type="entry name" value="Classic Zinc Finger"/>
    <property type="match status" value="2"/>
</dbReference>
<dbReference type="GO" id="GO:0000978">
    <property type="term" value="F:RNA polymerase II cis-regulatory region sequence-specific DNA binding"/>
    <property type="evidence" value="ECO:0007669"/>
    <property type="project" value="InterPro"/>
</dbReference>
<dbReference type="SMART" id="SM00355">
    <property type="entry name" value="ZnF_C2H2"/>
    <property type="match status" value="2"/>
</dbReference>
<dbReference type="InterPro" id="IPR036864">
    <property type="entry name" value="Zn2-C6_fun-type_DNA-bd_sf"/>
</dbReference>
<dbReference type="SUPFAM" id="SSF57701">
    <property type="entry name" value="Zn2/Cys6 DNA-binding domain"/>
    <property type="match status" value="1"/>
</dbReference>
<dbReference type="InterPro" id="IPR036236">
    <property type="entry name" value="Znf_C2H2_sf"/>
</dbReference>
<dbReference type="PROSITE" id="PS50157">
    <property type="entry name" value="ZINC_FINGER_C2H2_2"/>
    <property type="match status" value="2"/>
</dbReference>
<keyword evidence="4 7" id="KW-0863">Zinc-finger</keyword>
<dbReference type="STRING" id="1884261.A0A5C3QRV9"/>
<evidence type="ECO:0000256" key="4">
    <source>
        <dbReference type="ARBA" id="ARBA00022771"/>
    </source>
</evidence>
<reference evidence="11 12" key="1">
    <citation type="journal article" date="2019" name="Nat. Ecol. Evol.">
        <title>Megaphylogeny resolves global patterns of mushroom evolution.</title>
        <authorList>
            <person name="Varga T."/>
            <person name="Krizsan K."/>
            <person name="Foldi C."/>
            <person name="Dima B."/>
            <person name="Sanchez-Garcia M."/>
            <person name="Sanchez-Ramirez S."/>
            <person name="Szollosi G.J."/>
            <person name="Szarkandi J.G."/>
            <person name="Papp V."/>
            <person name="Albert L."/>
            <person name="Andreopoulos W."/>
            <person name="Angelini C."/>
            <person name="Antonin V."/>
            <person name="Barry K.W."/>
            <person name="Bougher N.L."/>
            <person name="Buchanan P."/>
            <person name="Buyck B."/>
            <person name="Bense V."/>
            <person name="Catcheside P."/>
            <person name="Chovatia M."/>
            <person name="Cooper J."/>
            <person name="Damon W."/>
            <person name="Desjardin D."/>
            <person name="Finy P."/>
            <person name="Geml J."/>
            <person name="Haridas S."/>
            <person name="Hughes K."/>
            <person name="Justo A."/>
            <person name="Karasinski D."/>
            <person name="Kautmanova I."/>
            <person name="Kiss B."/>
            <person name="Kocsube S."/>
            <person name="Kotiranta H."/>
            <person name="LaButti K.M."/>
            <person name="Lechner B.E."/>
            <person name="Liimatainen K."/>
            <person name="Lipzen A."/>
            <person name="Lukacs Z."/>
            <person name="Mihaltcheva S."/>
            <person name="Morgado L.N."/>
            <person name="Niskanen T."/>
            <person name="Noordeloos M.E."/>
            <person name="Ohm R.A."/>
            <person name="Ortiz-Santana B."/>
            <person name="Ovrebo C."/>
            <person name="Racz N."/>
            <person name="Riley R."/>
            <person name="Savchenko A."/>
            <person name="Shiryaev A."/>
            <person name="Soop K."/>
            <person name="Spirin V."/>
            <person name="Szebenyi C."/>
            <person name="Tomsovsky M."/>
            <person name="Tulloss R.E."/>
            <person name="Uehling J."/>
            <person name="Grigoriev I.V."/>
            <person name="Vagvolgyi C."/>
            <person name="Papp T."/>
            <person name="Martin F.M."/>
            <person name="Miettinen O."/>
            <person name="Hibbett D.S."/>
            <person name="Nagy L.G."/>
        </authorList>
    </citation>
    <scope>NUCLEOTIDE SEQUENCE [LARGE SCALE GENOMIC DNA]</scope>
    <source>
        <strain evidence="11 12">CBS 309.79</strain>
    </source>
</reference>
<evidence type="ECO:0000256" key="8">
    <source>
        <dbReference type="SAM" id="MobiDB-lite"/>
    </source>
</evidence>
<keyword evidence="6" id="KW-0539">Nucleus</keyword>
<dbReference type="PANTHER" id="PTHR40626">
    <property type="entry name" value="MIP31509P"/>
    <property type="match status" value="1"/>
</dbReference>
<dbReference type="CDD" id="cd12148">
    <property type="entry name" value="fungal_TF_MHR"/>
    <property type="match status" value="1"/>
</dbReference>
<keyword evidence="2" id="KW-0479">Metal-binding</keyword>
<name>A0A5C3QRV9_9AGAR</name>
<dbReference type="SMART" id="SM00066">
    <property type="entry name" value="GAL4"/>
    <property type="match status" value="1"/>
</dbReference>
<evidence type="ECO:0000313" key="12">
    <source>
        <dbReference type="Proteomes" id="UP000305067"/>
    </source>
</evidence>
<feature type="compositionally biased region" description="Polar residues" evidence="8">
    <location>
        <begin position="232"/>
        <end position="254"/>
    </location>
</feature>
<feature type="compositionally biased region" description="Polar residues" evidence="8">
    <location>
        <begin position="178"/>
        <end position="187"/>
    </location>
</feature>
<dbReference type="PROSITE" id="PS00463">
    <property type="entry name" value="ZN2_CY6_FUNGAL_1"/>
    <property type="match status" value="1"/>
</dbReference>
<proteinExistence type="predicted"/>
<dbReference type="InterPro" id="IPR051059">
    <property type="entry name" value="VerF-like"/>
</dbReference>
<evidence type="ECO:0000256" key="5">
    <source>
        <dbReference type="ARBA" id="ARBA00022833"/>
    </source>
</evidence>
<evidence type="ECO:0000256" key="1">
    <source>
        <dbReference type="ARBA" id="ARBA00004123"/>
    </source>
</evidence>